<dbReference type="RefSeq" id="WP_344385963.1">
    <property type="nucleotide sequence ID" value="NZ_BAAATA010000049.1"/>
</dbReference>
<name>A0ABN3MWF1_9ACTN</name>
<proteinExistence type="predicted"/>
<comment type="caution">
    <text evidence="1">The sequence shown here is derived from an EMBL/GenBank/DDBJ whole genome shotgun (WGS) entry which is preliminary data.</text>
</comment>
<accession>A0ABN3MWF1</accession>
<keyword evidence="2" id="KW-1185">Reference proteome</keyword>
<protein>
    <submittedName>
        <fullName evidence="1">Uncharacterized protein</fullName>
    </submittedName>
</protein>
<gene>
    <name evidence="1" type="ORF">GCM10010406_52770</name>
</gene>
<reference evidence="1 2" key="1">
    <citation type="journal article" date="2019" name="Int. J. Syst. Evol. Microbiol.">
        <title>The Global Catalogue of Microorganisms (GCM) 10K type strain sequencing project: providing services to taxonomists for standard genome sequencing and annotation.</title>
        <authorList>
            <consortium name="The Broad Institute Genomics Platform"/>
            <consortium name="The Broad Institute Genome Sequencing Center for Infectious Disease"/>
            <person name="Wu L."/>
            <person name="Ma J."/>
        </authorList>
    </citation>
    <scope>NUCLEOTIDE SEQUENCE [LARGE SCALE GENOMIC DNA]</scope>
    <source>
        <strain evidence="1 2">JCM 6307</strain>
    </source>
</reference>
<sequence length="84" mass="9526">MTSRSAETEKGWRIERIPGRDARRDADGSIRLPLWLVRNGRHVCDGELRMSPAEAEVLHAQLTRLLEPVEVPGDSAGLERLRLR</sequence>
<dbReference type="Proteomes" id="UP001501358">
    <property type="component" value="Unassembled WGS sequence"/>
</dbReference>
<dbReference type="EMBL" id="BAAATA010000049">
    <property type="protein sequence ID" value="GAA2509788.1"/>
    <property type="molecule type" value="Genomic_DNA"/>
</dbReference>
<evidence type="ECO:0000313" key="1">
    <source>
        <dbReference type="EMBL" id="GAA2509788.1"/>
    </source>
</evidence>
<organism evidence="1 2">
    <name type="scientific">Streptomyces thermolineatus</name>
    <dbReference type="NCBI Taxonomy" id="44033"/>
    <lineage>
        <taxon>Bacteria</taxon>
        <taxon>Bacillati</taxon>
        <taxon>Actinomycetota</taxon>
        <taxon>Actinomycetes</taxon>
        <taxon>Kitasatosporales</taxon>
        <taxon>Streptomycetaceae</taxon>
        <taxon>Streptomyces</taxon>
    </lineage>
</organism>
<evidence type="ECO:0000313" key="2">
    <source>
        <dbReference type="Proteomes" id="UP001501358"/>
    </source>
</evidence>